<comment type="similarity">
    <text evidence="3">Belongs to the VAM6/VPS39 family.</text>
</comment>
<evidence type="ECO:0000256" key="1">
    <source>
        <dbReference type="ARBA" id="ARBA00004184"/>
    </source>
</evidence>
<proteinExistence type="inferred from homology"/>
<comment type="caution">
    <text evidence="6">The sequence shown here is derived from an EMBL/GenBank/DDBJ whole genome shotgun (WGS) entry which is preliminary data.</text>
</comment>
<dbReference type="Pfam" id="PF10367">
    <property type="entry name" value="zf-Vps39_C"/>
    <property type="match status" value="1"/>
</dbReference>
<evidence type="ECO:0000256" key="4">
    <source>
        <dbReference type="PROSITE-ProRule" id="PRU01006"/>
    </source>
</evidence>
<sequence>MHDAFKVSVALDNLSRIDTIFAHGNKLLVGSAGSLMVYQVEDPTGDDPLEVTLIETHKTFSKRSIDQLDIIKESNVLVALADGSISLFDLQTFELQEQLSKTRGANIFAVDTQIVEEGVPVIVTRLAVGVRRKLVVFTWWDADLNDTKEISIPDKVRTMVWVGLNKLCLGFPSEYALLDIKSEVLHELFATTSSPTAGAFTSYGIMGMSIAGRVSKPLITKLPNDEILLAKDNVSIFVGTDGKPTRETGIDWSGAPEEIGYSYPYLIAILPKHVEVRNILTQTLVQTIELLQARFINAGKYLYIASHSTVWRFIPYNFEKQARNEPIDQLVKQMEYVEAISLTTQIDTIYLQDKEAKLKYIRNLHGHHLFQQHKFEEAMSIFIDLEADPKEIVALYPPAISASLRSDSSYNKELHLNGSANKLMKDSEEHAEAEKHGEEIEVVSDSKAIIQNDSQLKGKDLEEAIKQLIRFLTDRRAKVHKLLLQRQSSKAPIKENEDRLTELAEFVETSLLKAYMISNDSLVGSLVRVKNFCNVEETEKLLSERKKYRELVEFYHEKGLYRKSLGLLKKLGESTEGPMNGTFQTIQYLQKLGSDHFDLILEFATWVLKADPVDGMEIFIGDHPKVETLPRSQVLDYLEKFSPDLCITYLDHIIHVLGDKSPDHHNRLIYAYLNKLKDLKQEGAEPVIVEEANKNFLQFLEESSYYIAEKILGHLPMDDYYEARAILLSRLGQHDQALNIYVHKLKDEQLAEEYCLKIYNEANEKAKNVFLSLLRVYLRPKAGEPVMIEPAIRLLSRHGAHVDASKALDMLPSSIEVAQLYKFVEKYIRESNRNRCINIIVKNLLKADQYQVQEQLLFYRSRRVKIDDDRMCPQCTRRIAQSVFAVFPNGVVVHYHCKDKYSQSHDTAA</sequence>
<name>A0A9N8VGU9_9GLOM</name>
<evidence type="ECO:0000259" key="5">
    <source>
        <dbReference type="PROSITE" id="PS50219"/>
    </source>
</evidence>
<dbReference type="InterPro" id="IPR019453">
    <property type="entry name" value="VPS39/TGFA1_Znf"/>
</dbReference>
<dbReference type="OrthoDB" id="5325112at2759"/>
<reference evidence="6" key="1">
    <citation type="submission" date="2021-06" db="EMBL/GenBank/DDBJ databases">
        <authorList>
            <person name="Kallberg Y."/>
            <person name="Tangrot J."/>
            <person name="Rosling A."/>
        </authorList>
    </citation>
    <scope>NUCLEOTIDE SEQUENCE</scope>
    <source>
        <strain evidence="6">IA702</strain>
    </source>
</reference>
<keyword evidence="7" id="KW-1185">Reference proteome</keyword>
<evidence type="ECO:0000313" key="7">
    <source>
        <dbReference type="Proteomes" id="UP000789572"/>
    </source>
</evidence>
<dbReference type="PROSITE" id="PS50236">
    <property type="entry name" value="CHCR"/>
    <property type="match status" value="1"/>
</dbReference>
<dbReference type="PANTHER" id="PTHR12894">
    <property type="entry name" value="CNH DOMAIN CONTAINING"/>
    <property type="match status" value="1"/>
</dbReference>
<dbReference type="Pfam" id="PF00780">
    <property type="entry name" value="CNH"/>
    <property type="match status" value="1"/>
</dbReference>
<dbReference type="GO" id="GO:0034058">
    <property type="term" value="P:endosomal vesicle fusion"/>
    <property type="evidence" value="ECO:0007669"/>
    <property type="project" value="TreeGrafter"/>
</dbReference>
<dbReference type="InterPro" id="IPR001180">
    <property type="entry name" value="CNH_dom"/>
</dbReference>
<dbReference type="SMART" id="SM00036">
    <property type="entry name" value="CNH"/>
    <property type="match status" value="1"/>
</dbReference>
<organism evidence="6 7">
    <name type="scientific">Paraglomus occultum</name>
    <dbReference type="NCBI Taxonomy" id="144539"/>
    <lineage>
        <taxon>Eukaryota</taxon>
        <taxon>Fungi</taxon>
        <taxon>Fungi incertae sedis</taxon>
        <taxon>Mucoromycota</taxon>
        <taxon>Glomeromycotina</taxon>
        <taxon>Glomeromycetes</taxon>
        <taxon>Paraglomerales</taxon>
        <taxon>Paraglomeraceae</taxon>
        <taxon>Paraglomus</taxon>
    </lineage>
</organism>
<dbReference type="GO" id="GO:0012505">
    <property type="term" value="C:endomembrane system"/>
    <property type="evidence" value="ECO:0007669"/>
    <property type="project" value="UniProtKB-SubCell"/>
</dbReference>
<dbReference type="PROSITE" id="PS50219">
    <property type="entry name" value="CNH"/>
    <property type="match status" value="1"/>
</dbReference>
<protein>
    <submittedName>
        <fullName evidence="6">9247_t:CDS:1</fullName>
    </submittedName>
</protein>
<comment type="subcellular location">
    <subcellularLocation>
        <location evidence="1">Endomembrane system</location>
        <topology evidence="1">Peripheral membrane protein</topology>
    </subcellularLocation>
</comment>
<dbReference type="GO" id="GO:0006914">
    <property type="term" value="P:autophagy"/>
    <property type="evidence" value="ECO:0007669"/>
    <property type="project" value="TreeGrafter"/>
</dbReference>
<evidence type="ECO:0000256" key="2">
    <source>
        <dbReference type="ARBA" id="ARBA00023136"/>
    </source>
</evidence>
<dbReference type="Proteomes" id="UP000789572">
    <property type="component" value="Unassembled WGS sequence"/>
</dbReference>
<dbReference type="GO" id="GO:0000329">
    <property type="term" value="C:fungal-type vacuole membrane"/>
    <property type="evidence" value="ECO:0007669"/>
    <property type="project" value="TreeGrafter"/>
</dbReference>
<dbReference type="PANTHER" id="PTHR12894:SF49">
    <property type="entry name" value="VAM6_VPS39-LIKE PROTEIN"/>
    <property type="match status" value="1"/>
</dbReference>
<dbReference type="InterPro" id="IPR032914">
    <property type="entry name" value="Vam6/VPS39/TRAP1"/>
</dbReference>
<dbReference type="Pfam" id="PF10366">
    <property type="entry name" value="Vps39_1"/>
    <property type="match status" value="1"/>
</dbReference>
<feature type="repeat" description="CHCR" evidence="4">
    <location>
        <begin position="622"/>
        <end position="782"/>
    </location>
</feature>
<dbReference type="InterPro" id="IPR000547">
    <property type="entry name" value="Clathrin_H-chain/VPS_repeat"/>
</dbReference>
<evidence type="ECO:0000313" key="6">
    <source>
        <dbReference type="EMBL" id="CAG8454503.1"/>
    </source>
</evidence>
<dbReference type="EMBL" id="CAJVPJ010000010">
    <property type="protein sequence ID" value="CAG8454503.1"/>
    <property type="molecule type" value="Genomic_DNA"/>
</dbReference>
<evidence type="ECO:0000256" key="3">
    <source>
        <dbReference type="ARBA" id="ARBA00038201"/>
    </source>
</evidence>
<keyword evidence="2" id="KW-0472">Membrane</keyword>
<dbReference type="AlphaFoldDB" id="A0A9N8VGU9"/>
<dbReference type="InterPro" id="IPR019452">
    <property type="entry name" value="VPS39/TGF_beta_rcpt-assoc_1"/>
</dbReference>
<gene>
    <name evidence="6" type="ORF">POCULU_LOCUS216</name>
</gene>
<feature type="domain" description="CNH" evidence="5">
    <location>
        <begin position="14"/>
        <end position="303"/>
    </location>
</feature>
<accession>A0A9N8VGU9</accession>
<dbReference type="GO" id="GO:0006886">
    <property type="term" value="P:intracellular protein transport"/>
    <property type="evidence" value="ECO:0007669"/>
    <property type="project" value="UniProtKB-UniRule"/>
</dbReference>